<dbReference type="AlphaFoldDB" id="A0A7J7LLB1"/>
<proteinExistence type="predicted"/>
<keyword evidence="2" id="KW-1185">Reference proteome</keyword>
<evidence type="ECO:0000313" key="2">
    <source>
        <dbReference type="Proteomes" id="UP000541444"/>
    </source>
</evidence>
<comment type="caution">
    <text evidence="1">The sequence shown here is derived from an EMBL/GenBank/DDBJ whole genome shotgun (WGS) entry which is preliminary data.</text>
</comment>
<sequence length="438" mass="49421">MLEKLFIYLRLAKIMCLGPLQISVLESFIMSSCVKPLMQSDTTPVVFLHGFDRKLPSCDVTSRHEHLYQVSKMVLIDASFYIEGTGKLSTLPRAVAYAGVSVSLPGLVFICYLEKWQGTPLKYPICSIDEHMIDWTNVDRLHCLLPWWEDATINFMAAGDSSPPDGAKVRNCTMKDMYGITIAYKSIMLSGVAPEEFYSVLVDVVILDDVQLFMEGGTLGDISSDLTNNGLKHPRTYIDDLINESEDWVNKVFQKLGIVTERWKKMDTLLRDVPVPTGLSRRRKEVGSSVEVGDMDYNNLPQKLSFVTKARRGVPISNQLSVPKAISKRSKEARDGSKLMKGTILSQETRIRELERELLHIHSKAARKNWAVVASCDAKVAVLEAKVASHDEQLRNNHAQFQAMYDQEYEVTSTLKRFVDGLGYDPATFELYPSRRIP</sequence>
<evidence type="ECO:0000313" key="1">
    <source>
        <dbReference type="EMBL" id="KAF6143304.1"/>
    </source>
</evidence>
<reference evidence="1 2" key="1">
    <citation type="journal article" date="2020" name="IScience">
        <title>Genome Sequencing of the Endangered Kingdonia uniflora (Circaeasteraceae, Ranunculales) Reveals Potential Mechanisms of Evolutionary Specialization.</title>
        <authorList>
            <person name="Sun Y."/>
            <person name="Deng T."/>
            <person name="Zhang A."/>
            <person name="Moore M.J."/>
            <person name="Landis J.B."/>
            <person name="Lin N."/>
            <person name="Zhang H."/>
            <person name="Zhang X."/>
            <person name="Huang J."/>
            <person name="Zhang X."/>
            <person name="Sun H."/>
            <person name="Wang H."/>
        </authorList>
    </citation>
    <scope>NUCLEOTIDE SEQUENCE [LARGE SCALE GENOMIC DNA]</scope>
    <source>
        <strain evidence="1">TB1705</strain>
        <tissue evidence="1">Leaf</tissue>
    </source>
</reference>
<dbReference type="OrthoDB" id="6431331at2759"/>
<organism evidence="1 2">
    <name type="scientific">Kingdonia uniflora</name>
    <dbReference type="NCBI Taxonomy" id="39325"/>
    <lineage>
        <taxon>Eukaryota</taxon>
        <taxon>Viridiplantae</taxon>
        <taxon>Streptophyta</taxon>
        <taxon>Embryophyta</taxon>
        <taxon>Tracheophyta</taxon>
        <taxon>Spermatophyta</taxon>
        <taxon>Magnoliopsida</taxon>
        <taxon>Ranunculales</taxon>
        <taxon>Circaeasteraceae</taxon>
        <taxon>Kingdonia</taxon>
    </lineage>
</organism>
<protein>
    <submittedName>
        <fullName evidence="1">Uncharacterized protein</fullName>
    </submittedName>
</protein>
<dbReference type="Proteomes" id="UP000541444">
    <property type="component" value="Unassembled WGS sequence"/>
</dbReference>
<name>A0A7J7LLB1_9MAGN</name>
<gene>
    <name evidence="1" type="ORF">GIB67_039087</name>
</gene>
<dbReference type="EMBL" id="JACGCM010002208">
    <property type="protein sequence ID" value="KAF6143304.1"/>
    <property type="molecule type" value="Genomic_DNA"/>
</dbReference>
<accession>A0A7J7LLB1</accession>